<dbReference type="WBParaSite" id="RSKR_0000051300.1">
    <property type="protein sequence ID" value="RSKR_0000051300.1"/>
    <property type="gene ID" value="RSKR_0000051300"/>
</dbReference>
<dbReference type="Proteomes" id="UP000095286">
    <property type="component" value="Unplaced"/>
</dbReference>
<accession>A0AC35THB1</accession>
<protein>
    <submittedName>
        <fullName evidence="2">Neur_chan_LBD domain-containing protein</fullName>
    </submittedName>
</protein>
<evidence type="ECO:0000313" key="1">
    <source>
        <dbReference type="Proteomes" id="UP000095286"/>
    </source>
</evidence>
<organism evidence="1 2">
    <name type="scientific">Rhabditophanes sp. KR3021</name>
    <dbReference type="NCBI Taxonomy" id="114890"/>
    <lineage>
        <taxon>Eukaryota</taxon>
        <taxon>Metazoa</taxon>
        <taxon>Ecdysozoa</taxon>
        <taxon>Nematoda</taxon>
        <taxon>Chromadorea</taxon>
        <taxon>Rhabditida</taxon>
        <taxon>Tylenchina</taxon>
        <taxon>Panagrolaimomorpha</taxon>
        <taxon>Strongyloidoidea</taxon>
        <taxon>Alloionematidae</taxon>
        <taxon>Rhabditophanes</taxon>
    </lineage>
</organism>
<name>A0AC35THB1_9BILA</name>
<reference evidence="2" key="1">
    <citation type="submission" date="2016-11" db="UniProtKB">
        <authorList>
            <consortium name="WormBaseParasite"/>
        </authorList>
    </citation>
    <scope>IDENTIFICATION</scope>
    <source>
        <strain evidence="2">KR3021</strain>
    </source>
</reference>
<proteinExistence type="predicted"/>
<sequence length="287" mass="33553">MSVYNYLSLLFIIIIFNISKVKCNIHEEKLFRDLLEGVNPMERPVKNASESLPVKIRFFLQQIMDVDERNQVVQVNAWIRFIWTDYKLTWDPAKYDNITDIRFSGNLDQIWRPSDVMLYNSVDESFNTLYKSNLVVYSNGEIQWVPPSILKFSCKMDITWFPFDSQICHLKFGIWTYHGDDLDLQIDTGDPNSIHQMDLSDYVVNGEWILASTPAKREVQFYSCCPEPYITIVFALHIQRRVLYYGFNLIIPSLLITILSIFGFSLAPDAGEKINLRESMVIIYVIK</sequence>
<evidence type="ECO:0000313" key="2">
    <source>
        <dbReference type="WBParaSite" id="RSKR_0000051300.1"/>
    </source>
</evidence>